<gene>
    <name evidence="21" type="ORF">SAMN04487959_101190</name>
</gene>
<dbReference type="SMART" id="SM00073">
    <property type="entry name" value="HPT"/>
    <property type="match status" value="1"/>
</dbReference>
<protein>
    <recommendedName>
        <fullName evidence="3">histidine kinase</fullName>
        <ecNumber evidence="3">2.7.13.3</ecNumber>
    </recommendedName>
</protein>
<feature type="modified residue" description="Phosphohistidine" evidence="14">
    <location>
        <position position="666"/>
    </location>
</feature>
<name>A0A1I2Y231_9GAMM</name>
<dbReference type="PRINTS" id="PR00344">
    <property type="entry name" value="BCTRLSENSOR"/>
</dbReference>
<dbReference type="FunFam" id="1.10.287.130:FF:000004">
    <property type="entry name" value="Ethylene receptor 1"/>
    <property type="match status" value="1"/>
</dbReference>
<dbReference type="PROSITE" id="PS50110">
    <property type="entry name" value="RESPONSE_REGULATORY"/>
    <property type="match status" value="1"/>
</dbReference>
<dbReference type="Pfam" id="PF00512">
    <property type="entry name" value="HisKA"/>
    <property type="match status" value="1"/>
</dbReference>
<dbReference type="GO" id="GO:0000155">
    <property type="term" value="F:phosphorelay sensor kinase activity"/>
    <property type="evidence" value="ECO:0007669"/>
    <property type="project" value="InterPro"/>
</dbReference>
<dbReference type="RefSeq" id="WP_092842763.1">
    <property type="nucleotide sequence ID" value="NZ_FOPY01000001.1"/>
</dbReference>
<feature type="domain" description="Response regulatory" evidence="19">
    <location>
        <begin position="478"/>
        <end position="595"/>
    </location>
</feature>
<evidence type="ECO:0000256" key="15">
    <source>
        <dbReference type="PROSITE-ProRule" id="PRU00169"/>
    </source>
</evidence>
<evidence type="ECO:0000256" key="17">
    <source>
        <dbReference type="SAM" id="Phobius"/>
    </source>
</evidence>
<dbReference type="InterPro" id="IPR005467">
    <property type="entry name" value="His_kinase_dom"/>
</dbReference>
<dbReference type="SMART" id="SM00388">
    <property type="entry name" value="HisKA"/>
    <property type="match status" value="1"/>
</dbReference>
<dbReference type="InterPro" id="IPR036097">
    <property type="entry name" value="HisK_dim/P_sf"/>
</dbReference>
<dbReference type="CDD" id="cd17546">
    <property type="entry name" value="REC_hyHK_CKI1_RcsC-like"/>
    <property type="match status" value="1"/>
</dbReference>
<feature type="transmembrane region" description="Helical" evidence="17">
    <location>
        <begin position="12"/>
        <end position="30"/>
    </location>
</feature>
<keyword evidence="6" id="KW-0808">Transferase</keyword>
<evidence type="ECO:0000259" key="18">
    <source>
        <dbReference type="PROSITE" id="PS50109"/>
    </source>
</evidence>
<dbReference type="Pfam" id="PF00072">
    <property type="entry name" value="Response_reg"/>
    <property type="match status" value="1"/>
</dbReference>
<dbReference type="CDD" id="cd16922">
    <property type="entry name" value="HATPase_EvgS-ArcB-TorS-like"/>
    <property type="match status" value="1"/>
</dbReference>
<evidence type="ECO:0000256" key="3">
    <source>
        <dbReference type="ARBA" id="ARBA00012438"/>
    </source>
</evidence>
<dbReference type="SMART" id="SM00448">
    <property type="entry name" value="REC"/>
    <property type="match status" value="1"/>
</dbReference>
<dbReference type="FunFam" id="3.30.565.10:FF:000010">
    <property type="entry name" value="Sensor histidine kinase RcsC"/>
    <property type="match status" value="1"/>
</dbReference>
<evidence type="ECO:0000256" key="2">
    <source>
        <dbReference type="ARBA" id="ARBA00004651"/>
    </source>
</evidence>
<keyword evidence="10" id="KW-0067">ATP-binding</keyword>
<dbReference type="STRING" id="442341.SAMN04487959_101190"/>
<keyword evidence="8" id="KW-0547">Nucleotide-binding</keyword>
<dbReference type="EC" id="2.7.13.3" evidence="3"/>
<evidence type="ECO:0000259" key="19">
    <source>
        <dbReference type="PROSITE" id="PS50110"/>
    </source>
</evidence>
<dbReference type="EMBL" id="FOPY01000001">
    <property type="protein sequence ID" value="SFH19695.1"/>
    <property type="molecule type" value="Genomic_DNA"/>
</dbReference>
<evidence type="ECO:0000256" key="14">
    <source>
        <dbReference type="PROSITE-ProRule" id="PRU00110"/>
    </source>
</evidence>
<keyword evidence="22" id="KW-1185">Reference proteome</keyword>
<reference evidence="21 22" key="1">
    <citation type="submission" date="2016-10" db="EMBL/GenBank/DDBJ databases">
        <authorList>
            <person name="de Groot N.N."/>
        </authorList>
    </citation>
    <scope>NUCLEOTIDE SEQUENCE [LARGE SCALE GENOMIC DNA]</scope>
    <source>
        <strain evidence="21 22">CGMCC 1.6848</strain>
    </source>
</reference>
<keyword evidence="12" id="KW-0902">Two-component regulatory system</keyword>
<dbReference type="Proteomes" id="UP000199040">
    <property type="component" value="Unassembled WGS sequence"/>
</dbReference>
<feature type="coiled-coil region" evidence="16">
    <location>
        <begin position="201"/>
        <end position="228"/>
    </location>
</feature>
<dbReference type="Gene3D" id="3.40.50.2300">
    <property type="match status" value="1"/>
</dbReference>
<evidence type="ECO:0000256" key="12">
    <source>
        <dbReference type="ARBA" id="ARBA00023012"/>
    </source>
</evidence>
<dbReference type="GO" id="GO:0005524">
    <property type="term" value="F:ATP binding"/>
    <property type="evidence" value="ECO:0007669"/>
    <property type="project" value="UniProtKB-KW"/>
</dbReference>
<evidence type="ECO:0000313" key="21">
    <source>
        <dbReference type="EMBL" id="SFH19695.1"/>
    </source>
</evidence>
<evidence type="ECO:0000256" key="9">
    <source>
        <dbReference type="ARBA" id="ARBA00022777"/>
    </source>
</evidence>
<dbReference type="CDD" id="cd00082">
    <property type="entry name" value="HisKA"/>
    <property type="match status" value="1"/>
</dbReference>
<dbReference type="PANTHER" id="PTHR45339">
    <property type="entry name" value="HYBRID SIGNAL TRANSDUCTION HISTIDINE KINASE J"/>
    <property type="match status" value="1"/>
</dbReference>
<keyword evidence="4" id="KW-1003">Cell membrane</keyword>
<keyword evidence="9 21" id="KW-0418">Kinase</keyword>
<feature type="domain" description="Histidine kinase" evidence="18">
    <location>
        <begin position="235"/>
        <end position="452"/>
    </location>
</feature>
<evidence type="ECO:0000256" key="4">
    <source>
        <dbReference type="ARBA" id="ARBA00022475"/>
    </source>
</evidence>
<evidence type="ECO:0000256" key="10">
    <source>
        <dbReference type="ARBA" id="ARBA00022840"/>
    </source>
</evidence>
<dbReference type="Gene3D" id="3.30.565.10">
    <property type="entry name" value="Histidine kinase-like ATPase, C-terminal domain"/>
    <property type="match status" value="1"/>
</dbReference>
<dbReference type="InterPro" id="IPR036641">
    <property type="entry name" value="HPT_dom_sf"/>
</dbReference>
<dbReference type="Pfam" id="PF02518">
    <property type="entry name" value="HATPase_c"/>
    <property type="match status" value="1"/>
</dbReference>
<keyword evidence="5 15" id="KW-0597">Phosphoprotein</keyword>
<evidence type="ECO:0000256" key="7">
    <source>
        <dbReference type="ARBA" id="ARBA00022692"/>
    </source>
</evidence>
<evidence type="ECO:0000256" key="13">
    <source>
        <dbReference type="ARBA" id="ARBA00023136"/>
    </source>
</evidence>
<keyword evidence="16" id="KW-0175">Coiled coil</keyword>
<feature type="domain" description="HPt" evidence="20">
    <location>
        <begin position="627"/>
        <end position="726"/>
    </location>
</feature>
<dbReference type="SUPFAM" id="SSF47384">
    <property type="entry name" value="Homodimeric domain of signal transducing histidine kinase"/>
    <property type="match status" value="1"/>
</dbReference>
<keyword evidence="7 17" id="KW-0812">Transmembrane</keyword>
<comment type="catalytic activity">
    <reaction evidence="1">
        <text>ATP + protein L-histidine = ADP + protein N-phospho-L-histidine.</text>
        <dbReference type="EC" id="2.7.13.3"/>
    </reaction>
</comment>
<evidence type="ECO:0000256" key="8">
    <source>
        <dbReference type="ARBA" id="ARBA00022741"/>
    </source>
</evidence>
<dbReference type="InterPro" id="IPR003661">
    <property type="entry name" value="HisK_dim/P_dom"/>
</dbReference>
<dbReference type="Gene3D" id="1.10.287.130">
    <property type="match status" value="1"/>
</dbReference>
<dbReference type="AlphaFoldDB" id="A0A1I2Y231"/>
<evidence type="ECO:0000313" key="22">
    <source>
        <dbReference type="Proteomes" id="UP000199040"/>
    </source>
</evidence>
<dbReference type="Gene3D" id="1.20.120.160">
    <property type="entry name" value="HPT domain"/>
    <property type="match status" value="1"/>
</dbReference>
<dbReference type="InterPro" id="IPR011006">
    <property type="entry name" value="CheY-like_superfamily"/>
</dbReference>
<dbReference type="GO" id="GO:0005886">
    <property type="term" value="C:plasma membrane"/>
    <property type="evidence" value="ECO:0007669"/>
    <property type="project" value="UniProtKB-SubCell"/>
</dbReference>
<dbReference type="InterPro" id="IPR036890">
    <property type="entry name" value="HATPase_C_sf"/>
</dbReference>
<keyword evidence="13 17" id="KW-0472">Membrane</keyword>
<comment type="subcellular location">
    <subcellularLocation>
        <location evidence="2">Cell membrane</location>
        <topology evidence="2">Multi-pass membrane protein</topology>
    </subcellularLocation>
</comment>
<dbReference type="InterPro" id="IPR004358">
    <property type="entry name" value="Sig_transdc_His_kin-like_C"/>
</dbReference>
<dbReference type="SUPFAM" id="SSF55874">
    <property type="entry name" value="ATPase domain of HSP90 chaperone/DNA topoisomerase II/histidine kinase"/>
    <property type="match status" value="1"/>
</dbReference>
<proteinExistence type="predicted"/>
<dbReference type="SMART" id="SM00387">
    <property type="entry name" value="HATPase_c"/>
    <property type="match status" value="1"/>
</dbReference>
<evidence type="ECO:0000256" key="1">
    <source>
        <dbReference type="ARBA" id="ARBA00000085"/>
    </source>
</evidence>
<evidence type="ECO:0000256" key="11">
    <source>
        <dbReference type="ARBA" id="ARBA00022989"/>
    </source>
</evidence>
<dbReference type="SUPFAM" id="SSF47226">
    <property type="entry name" value="Histidine-containing phosphotransfer domain, HPT domain"/>
    <property type="match status" value="1"/>
</dbReference>
<dbReference type="InterPro" id="IPR008207">
    <property type="entry name" value="Sig_transdc_His_kin_Hpt_dom"/>
</dbReference>
<dbReference type="PROSITE" id="PS50894">
    <property type="entry name" value="HPT"/>
    <property type="match status" value="1"/>
</dbReference>
<sequence length="726" mass="79917">MHYPLRLKLGVIAAVFFFAAAIGVVSLIAWRQNSLAQSVGGDAAWAAYKLDREAVELRSLLLRSEPGSDEDLANVQLGFELLYSRTNLLRTGQIAELFRTIDSVSDVLPRIFSQVESIDRRLNSAGPLDASDIDLLQSSLATLGDSSQRLVIAINEYLAESKTRERETLLKLYGLLLALIIFKSLTALVIIRFLFQEARDNEASRQAMETLSRELEITARKAESASRAKSDFLATVSHEVRTPLNGVIGMSALLMDRQNDPQSRRYARTIHESAEILLSLINDILDFSKIEAGRLEIERSVFHLSDTVDGVLALFAPRLEGGTLRLAHHVDPQLPPCLIGDASRLRQVLLNLLSNAFKFTMEGKVELDIRRAANGGVHFEVSDTGCGIPFEQRDGLFEPFRQGDASTARRFGGSGLGLAICKRLVEAMGGQIGFVSHEGEGSRFWFELPLENAPPESVPSQPRTFLTLGDDDTRRCERLLVAEDNPVNQQVAVAMLERFGHRVDLAANGAEAVDMARKHAYAMIFMDMQMPGTDGFEATRQIRASDERLAQVPIIAMTASAFGGEQAKAQAAGMNDYLTKPIMPDSLGAVLARYLGQPMPDGAPIRRTSDTGTIDYALLRELEYSLGLAMLRDLLTLYRDQMPERLAALDEALTGFDSNELVRQAHLLKGESSGLGLKAVADLAEELELRGPRLSRSERERHVATLKEFIERSLVELESGSSVLPG</sequence>
<accession>A0A1I2Y231</accession>
<dbReference type="CDD" id="cd00088">
    <property type="entry name" value="HPT"/>
    <property type="match status" value="1"/>
</dbReference>
<dbReference type="InterPro" id="IPR003594">
    <property type="entry name" value="HATPase_dom"/>
</dbReference>
<evidence type="ECO:0000256" key="5">
    <source>
        <dbReference type="ARBA" id="ARBA00022553"/>
    </source>
</evidence>
<dbReference type="PANTHER" id="PTHR45339:SF1">
    <property type="entry name" value="HYBRID SIGNAL TRANSDUCTION HISTIDINE KINASE J"/>
    <property type="match status" value="1"/>
</dbReference>
<dbReference type="SUPFAM" id="SSF52172">
    <property type="entry name" value="CheY-like"/>
    <property type="match status" value="1"/>
</dbReference>
<dbReference type="PROSITE" id="PS50109">
    <property type="entry name" value="HIS_KIN"/>
    <property type="match status" value="1"/>
</dbReference>
<evidence type="ECO:0000256" key="16">
    <source>
        <dbReference type="SAM" id="Coils"/>
    </source>
</evidence>
<evidence type="ECO:0000256" key="6">
    <source>
        <dbReference type="ARBA" id="ARBA00022679"/>
    </source>
</evidence>
<feature type="modified residue" description="4-aspartylphosphate" evidence="15">
    <location>
        <position position="527"/>
    </location>
</feature>
<keyword evidence="11 17" id="KW-1133">Transmembrane helix</keyword>
<dbReference type="InterPro" id="IPR001789">
    <property type="entry name" value="Sig_transdc_resp-reg_receiver"/>
</dbReference>
<organism evidence="21 22">
    <name type="scientific">Modicisalibacter xianhensis</name>
    <dbReference type="NCBI Taxonomy" id="442341"/>
    <lineage>
        <taxon>Bacteria</taxon>
        <taxon>Pseudomonadati</taxon>
        <taxon>Pseudomonadota</taxon>
        <taxon>Gammaproteobacteria</taxon>
        <taxon>Oceanospirillales</taxon>
        <taxon>Halomonadaceae</taxon>
        <taxon>Modicisalibacter</taxon>
    </lineage>
</organism>
<evidence type="ECO:0000259" key="20">
    <source>
        <dbReference type="PROSITE" id="PS50894"/>
    </source>
</evidence>
<dbReference type="Pfam" id="PF01627">
    <property type="entry name" value="Hpt"/>
    <property type="match status" value="1"/>
</dbReference>
<feature type="transmembrane region" description="Helical" evidence="17">
    <location>
        <begin position="172"/>
        <end position="195"/>
    </location>
</feature>